<keyword evidence="5" id="KW-0663">Pyridoxal phosphate</keyword>
<dbReference type="CDD" id="cd06453">
    <property type="entry name" value="SufS_like"/>
    <property type="match status" value="1"/>
</dbReference>
<dbReference type="GO" id="GO:0030170">
    <property type="term" value="F:pyridoxal phosphate binding"/>
    <property type="evidence" value="ECO:0007669"/>
    <property type="project" value="InterPro"/>
</dbReference>
<dbReference type="Gene3D" id="3.40.640.10">
    <property type="entry name" value="Type I PLP-dependent aspartate aminotransferase-like (Major domain)"/>
    <property type="match status" value="1"/>
</dbReference>
<dbReference type="InterPro" id="IPR020578">
    <property type="entry name" value="Aminotrans_V_PyrdxlP_BS"/>
</dbReference>
<evidence type="ECO:0000256" key="7">
    <source>
        <dbReference type="RuleBase" id="RU004504"/>
    </source>
</evidence>
<organism evidence="9 10">
    <name type="scientific">candidate division WS6 bacterium 34_10</name>
    <dbReference type="NCBI Taxonomy" id="1641389"/>
    <lineage>
        <taxon>Bacteria</taxon>
        <taxon>Candidatus Dojkabacteria</taxon>
    </lineage>
</organism>
<dbReference type="PATRIC" id="fig|1641389.3.peg.796"/>
<evidence type="ECO:0000256" key="3">
    <source>
        <dbReference type="ARBA" id="ARBA00012239"/>
    </source>
</evidence>
<dbReference type="InterPro" id="IPR015422">
    <property type="entry name" value="PyrdxlP-dep_Trfase_small"/>
</dbReference>
<dbReference type="GO" id="GO:0006534">
    <property type="term" value="P:cysteine metabolic process"/>
    <property type="evidence" value="ECO:0007669"/>
    <property type="project" value="InterPro"/>
</dbReference>
<dbReference type="InterPro" id="IPR015421">
    <property type="entry name" value="PyrdxlP-dep_Trfase_major"/>
</dbReference>
<protein>
    <recommendedName>
        <fullName evidence="3">cysteine desulfurase</fullName>
        <ecNumber evidence="3">2.8.1.7</ecNumber>
    </recommendedName>
</protein>
<dbReference type="InterPro" id="IPR010970">
    <property type="entry name" value="Cys_dSase_SufS"/>
</dbReference>
<dbReference type="InterPro" id="IPR016454">
    <property type="entry name" value="Cysteine_dSase"/>
</dbReference>
<dbReference type="InterPro" id="IPR015424">
    <property type="entry name" value="PyrdxlP-dep_Trfase"/>
</dbReference>
<evidence type="ECO:0000313" key="9">
    <source>
        <dbReference type="EMBL" id="KUK76888.1"/>
    </source>
</evidence>
<dbReference type="Proteomes" id="UP000053904">
    <property type="component" value="Unassembled WGS sequence"/>
</dbReference>
<evidence type="ECO:0000259" key="8">
    <source>
        <dbReference type="Pfam" id="PF00266"/>
    </source>
</evidence>
<evidence type="ECO:0000256" key="6">
    <source>
        <dbReference type="ARBA" id="ARBA00050776"/>
    </source>
</evidence>
<proteinExistence type="inferred from homology"/>
<name>A0A101HHR9_9BACT</name>
<evidence type="ECO:0000313" key="10">
    <source>
        <dbReference type="Proteomes" id="UP000053904"/>
    </source>
</evidence>
<dbReference type="InterPro" id="IPR000192">
    <property type="entry name" value="Aminotrans_V_dom"/>
</dbReference>
<accession>A0A101HHR9</accession>
<dbReference type="PANTHER" id="PTHR43586:SF8">
    <property type="entry name" value="CYSTEINE DESULFURASE 1, CHLOROPLASTIC"/>
    <property type="match status" value="1"/>
</dbReference>
<keyword evidence="4" id="KW-0808">Transferase</keyword>
<dbReference type="AlphaFoldDB" id="A0A101HHR9"/>
<dbReference type="Pfam" id="PF00266">
    <property type="entry name" value="Aminotran_5"/>
    <property type="match status" value="1"/>
</dbReference>
<gene>
    <name evidence="9" type="ORF">XD93_0667</name>
</gene>
<comment type="cofactor">
    <cofactor evidence="1 7">
        <name>pyridoxal 5'-phosphate</name>
        <dbReference type="ChEBI" id="CHEBI:597326"/>
    </cofactor>
</comment>
<evidence type="ECO:0000256" key="4">
    <source>
        <dbReference type="ARBA" id="ARBA00022679"/>
    </source>
</evidence>
<comment type="similarity">
    <text evidence="2">Belongs to the class-V pyridoxal-phosphate-dependent aminotransferase family. Csd subfamily.</text>
</comment>
<evidence type="ECO:0000256" key="1">
    <source>
        <dbReference type="ARBA" id="ARBA00001933"/>
    </source>
</evidence>
<dbReference type="SUPFAM" id="SSF53383">
    <property type="entry name" value="PLP-dependent transferases"/>
    <property type="match status" value="1"/>
</dbReference>
<evidence type="ECO:0000256" key="2">
    <source>
        <dbReference type="ARBA" id="ARBA00010447"/>
    </source>
</evidence>
<comment type="caution">
    <text evidence="9">The sequence shown here is derived from an EMBL/GenBank/DDBJ whole genome shotgun (WGS) entry which is preliminary data.</text>
</comment>
<dbReference type="EMBL" id="LGGO01000090">
    <property type="protein sequence ID" value="KUK76888.1"/>
    <property type="molecule type" value="Genomic_DNA"/>
</dbReference>
<feature type="domain" description="Aminotransferase class V" evidence="8">
    <location>
        <begin position="23"/>
        <end position="412"/>
    </location>
</feature>
<comment type="catalytic activity">
    <reaction evidence="6">
        <text>(sulfur carrier)-H + L-cysteine = (sulfur carrier)-SH + L-alanine</text>
        <dbReference type="Rhea" id="RHEA:43892"/>
        <dbReference type="Rhea" id="RHEA-COMP:14737"/>
        <dbReference type="Rhea" id="RHEA-COMP:14739"/>
        <dbReference type="ChEBI" id="CHEBI:29917"/>
        <dbReference type="ChEBI" id="CHEBI:35235"/>
        <dbReference type="ChEBI" id="CHEBI:57972"/>
        <dbReference type="ChEBI" id="CHEBI:64428"/>
        <dbReference type="EC" id="2.8.1.7"/>
    </reaction>
</comment>
<dbReference type="PIRSF" id="PIRSF005572">
    <property type="entry name" value="NifS"/>
    <property type="match status" value="1"/>
</dbReference>
<dbReference type="Gene3D" id="3.90.1150.10">
    <property type="entry name" value="Aspartate Aminotransferase, domain 1"/>
    <property type="match status" value="1"/>
</dbReference>
<reference evidence="10" key="1">
    <citation type="journal article" date="2015" name="MBio">
        <title>Genome-Resolved Metagenomic Analysis Reveals Roles for Candidate Phyla and Other Microbial Community Members in Biogeochemical Transformations in Oil Reservoirs.</title>
        <authorList>
            <person name="Hu P."/>
            <person name="Tom L."/>
            <person name="Singh A."/>
            <person name="Thomas B.C."/>
            <person name="Baker B.J."/>
            <person name="Piceno Y.M."/>
            <person name="Andersen G.L."/>
            <person name="Banfield J.F."/>
        </authorList>
    </citation>
    <scope>NUCLEOTIDE SEQUENCE [LARGE SCALE GENOMIC DNA]</scope>
</reference>
<sequence length="425" mass="48055">MKKSKLKKQFPILNQKINGKDIIYLDNAATTQKPQAVIDSLVEYYSTNNANIHRSSHQLAKRATEKWIEAHKIVADFLNASTYEEIIFTRNSTEGLNLFVSTFGKANLTEEDTVIITEMEHHSNIVPWQILQKEIGFNLEYIPVTDNYELDIDWLKNRLDTLGEKVKIVSLLHVSNVLGTINDIKKITELAHEVGAVVMLDAAQSVARLPVDVKDIGCDALVFSGHKIYGPTGIGALYVKRDILEKMQPYMAGGEMIKEVYKNRFTLNNLPWRFEAGTPDIADGIVLGKTLEWFKATVEDIGGYEELIEHERELVERFLDQFEGLEWFKLFGKADRVGAIAFNLEGFSFSGCKEGTVKSNTQGKEILDFISSQGLCIRDGFHCAQPLHEKFKKGPTMRVSLGIYTDEKDIDKATQIIKQGVLRFM</sequence>
<dbReference type="PROSITE" id="PS00595">
    <property type="entry name" value="AA_TRANSFER_CLASS_5"/>
    <property type="match status" value="1"/>
</dbReference>
<dbReference type="GO" id="GO:0031071">
    <property type="term" value="F:cysteine desulfurase activity"/>
    <property type="evidence" value="ECO:0007669"/>
    <property type="project" value="UniProtKB-EC"/>
</dbReference>
<evidence type="ECO:0000256" key="5">
    <source>
        <dbReference type="ARBA" id="ARBA00022898"/>
    </source>
</evidence>
<dbReference type="EC" id="2.8.1.7" evidence="3"/>
<dbReference type="PANTHER" id="PTHR43586">
    <property type="entry name" value="CYSTEINE DESULFURASE"/>
    <property type="match status" value="1"/>
</dbReference>